<dbReference type="EMBL" id="FMZZ01000001">
    <property type="protein sequence ID" value="SDC25183.1"/>
    <property type="molecule type" value="Genomic_DNA"/>
</dbReference>
<feature type="compositionally biased region" description="Low complexity" evidence="1">
    <location>
        <begin position="171"/>
        <end position="188"/>
    </location>
</feature>
<feature type="region of interest" description="Disordered" evidence="1">
    <location>
        <begin position="148"/>
        <end position="188"/>
    </location>
</feature>
<accession>A0A1G6K2M4</accession>
<dbReference type="AlphaFoldDB" id="A0A1G6K2M4"/>
<dbReference type="OrthoDB" id="3697114at2"/>
<gene>
    <name evidence="3" type="ORF">SAMN05216174_101681</name>
</gene>
<evidence type="ECO:0000313" key="3">
    <source>
        <dbReference type="EMBL" id="SDC25183.1"/>
    </source>
</evidence>
<evidence type="ECO:0000259" key="2">
    <source>
        <dbReference type="Pfam" id="PF24623"/>
    </source>
</evidence>
<feature type="compositionally biased region" description="Basic and acidic residues" evidence="1">
    <location>
        <begin position="149"/>
        <end position="163"/>
    </location>
</feature>
<dbReference type="Proteomes" id="UP000199501">
    <property type="component" value="Unassembled WGS sequence"/>
</dbReference>
<keyword evidence="4" id="KW-1185">Reference proteome</keyword>
<dbReference type="RefSeq" id="WP_091448015.1">
    <property type="nucleotide sequence ID" value="NZ_FMZZ01000001.1"/>
</dbReference>
<sequence length="188" mass="20314">MSREPLPPLTRTEVRALLAHYRVTGLTPPTDAQVSTWLRELAGHSAGECHAALTALQAHHHGRITPDDVVRRIAAARAAPAATGSLAPVVPIRRRDRRERAAAMAAGARGIAAVYAAMGWQRNPDHAAARRVPCPFCKARPGEVCSPLTRDRAGRREHRDRATRMHPSRLAAAPPTRPAAAPTVETTR</sequence>
<feature type="domain" description="DNA-binding phage zinc finger" evidence="2">
    <location>
        <begin position="124"/>
        <end position="183"/>
    </location>
</feature>
<dbReference type="InterPro" id="IPR056911">
    <property type="entry name" value="Phage_Znf_bind_put"/>
</dbReference>
<organism evidence="3 4">
    <name type="scientific">Actinokineospora iranica</name>
    <dbReference type="NCBI Taxonomy" id="1271860"/>
    <lineage>
        <taxon>Bacteria</taxon>
        <taxon>Bacillati</taxon>
        <taxon>Actinomycetota</taxon>
        <taxon>Actinomycetes</taxon>
        <taxon>Pseudonocardiales</taxon>
        <taxon>Pseudonocardiaceae</taxon>
        <taxon>Actinokineospora</taxon>
    </lineage>
</organism>
<evidence type="ECO:0000313" key="4">
    <source>
        <dbReference type="Proteomes" id="UP000199501"/>
    </source>
</evidence>
<evidence type="ECO:0000256" key="1">
    <source>
        <dbReference type="SAM" id="MobiDB-lite"/>
    </source>
</evidence>
<proteinExistence type="predicted"/>
<dbReference type="STRING" id="1271860.SAMN05216174_101681"/>
<protein>
    <recommendedName>
        <fullName evidence="2">DNA-binding phage zinc finger domain-containing protein</fullName>
    </recommendedName>
</protein>
<dbReference type="Pfam" id="PF24623">
    <property type="entry name" value="Phage_zn_bind_8"/>
    <property type="match status" value="1"/>
</dbReference>
<name>A0A1G6K2M4_9PSEU</name>
<reference evidence="4" key="1">
    <citation type="submission" date="2016-10" db="EMBL/GenBank/DDBJ databases">
        <authorList>
            <person name="Varghese N."/>
            <person name="Submissions S."/>
        </authorList>
    </citation>
    <scope>NUCLEOTIDE SEQUENCE [LARGE SCALE GENOMIC DNA]</scope>
    <source>
        <strain evidence="4">IBRC-M 10403</strain>
    </source>
</reference>